<evidence type="ECO:0000256" key="1">
    <source>
        <dbReference type="ARBA" id="ARBA00004609"/>
    </source>
</evidence>
<feature type="chain" id="PRO_5036827448" evidence="13">
    <location>
        <begin position="30"/>
        <end position="539"/>
    </location>
</feature>
<evidence type="ECO:0000256" key="10">
    <source>
        <dbReference type="ARBA" id="ARBA00023288"/>
    </source>
</evidence>
<evidence type="ECO:0000256" key="3">
    <source>
        <dbReference type="ARBA" id="ARBA00022475"/>
    </source>
</evidence>
<dbReference type="WBParaSite" id="jg497">
    <property type="protein sequence ID" value="jg497"/>
    <property type="gene ID" value="jg497"/>
</dbReference>
<dbReference type="Pfam" id="PF01153">
    <property type="entry name" value="Glypican"/>
    <property type="match status" value="2"/>
</dbReference>
<keyword evidence="8" id="KW-0325">Glycoprotein</keyword>
<keyword evidence="4" id="KW-0336">GPI-anchor</keyword>
<keyword evidence="3" id="KW-1003">Cell membrane</keyword>
<protein>
    <submittedName>
        <fullName evidence="15">Glypican-6</fullName>
    </submittedName>
</protein>
<name>A0A915EEC3_9BILA</name>
<feature type="compositionally biased region" description="Basic and acidic residues" evidence="12">
    <location>
        <begin position="469"/>
        <end position="484"/>
    </location>
</feature>
<evidence type="ECO:0000256" key="2">
    <source>
        <dbReference type="ARBA" id="ARBA00010260"/>
    </source>
</evidence>
<keyword evidence="10" id="KW-0449">Lipoprotein</keyword>
<dbReference type="GO" id="GO:0009966">
    <property type="term" value="P:regulation of signal transduction"/>
    <property type="evidence" value="ECO:0007669"/>
    <property type="project" value="InterPro"/>
</dbReference>
<comment type="subcellular location">
    <subcellularLocation>
        <location evidence="1">Cell membrane</location>
        <topology evidence="1">Lipid-anchor</topology>
        <topology evidence="1">GPI-anchor</topology>
    </subcellularLocation>
</comment>
<comment type="similarity">
    <text evidence="2 11">Belongs to the glypican family.</text>
</comment>
<evidence type="ECO:0000256" key="9">
    <source>
        <dbReference type="ARBA" id="ARBA00023207"/>
    </source>
</evidence>
<dbReference type="AlphaFoldDB" id="A0A915EEC3"/>
<organism evidence="14 15">
    <name type="scientific">Ditylenchus dipsaci</name>
    <dbReference type="NCBI Taxonomy" id="166011"/>
    <lineage>
        <taxon>Eukaryota</taxon>
        <taxon>Metazoa</taxon>
        <taxon>Ecdysozoa</taxon>
        <taxon>Nematoda</taxon>
        <taxon>Chromadorea</taxon>
        <taxon>Rhabditida</taxon>
        <taxon>Tylenchina</taxon>
        <taxon>Tylenchomorpha</taxon>
        <taxon>Sphaerularioidea</taxon>
        <taxon>Anguinidae</taxon>
        <taxon>Anguininae</taxon>
        <taxon>Ditylenchus</taxon>
    </lineage>
</organism>
<dbReference type="PANTHER" id="PTHR10822">
    <property type="entry name" value="GLYPICAN"/>
    <property type="match status" value="1"/>
</dbReference>
<dbReference type="Proteomes" id="UP000887574">
    <property type="component" value="Unplaced"/>
</dbReference>
<dbReference type="GO" id="GO:0005886">
    <property type="term" value="C:plasma membrane"/>
    <property type="evidence" value="ECO:0007669"/>
    <property type="project" value="UniProtKB-SubCell"/>
</dbReference>
<evidence type="ECO:0000256" key="6">
    <source>
        <dbReference type="ARBA" id="ARBA00022974"/>
    </source>
</evidence>
<proteinExistence type="inferred from homology"/>
<evidence type="ECO:0000256" key="12">
    <source>
        <dbReference type="SAM" id="MobiDB-lite"/>
    </source>
</evidence>
<feature type="signal peptide" evidence="13">
    <location>
        <begin position="1"/>
        <end position="29"/>
    </location>
</feature>
<dbReference type="GO" id="GO:1905475">
    <property type="term" value="P:regulation of protein localization to membrane"/>
    <property type="evidence" value="ECO:0007669"/>
    <property type="project" value="TreeGrafter"/>
</dbReference>
<keyword evidence="5 13" id="KW-0732">Signal</keyword>
<evidence type="ECO:0000313" key="14">
    <source>
        <dbReference type="Proteomes" id="UP000887574"/>
    </source>
</evidence>
<evidence type="ECO:0000256" key="7">
    <source>
        <dbReference type="ARBA" id="ARBA00023136"/>
    </source>
</evidence>
<accession>A0A915EEC3</accession>
<reference evidence="15" key="1">
    <citation type="submission" date="2022-11" db="UniProtKB">
        <authorList>
            <consortium name="WormBaseParasite"/>
        </authorList>
    </citation>
    <scope>IDENTIFICATION</scope>
</reference>
<dbReference type="GO" id="GO:0098552">
    <property type="term" value="C:side of membrane"/>
    <property type="evidence" value="ECO:0007669"/>
    <property type="project" value="UniProtKB-KW"/>
</dbReference>
<evidence type="ECO:0000313" key="15">
    <source>
        <dbReference type="WBParaSite" id="jg497"/>
    </source>
</evidence>
<dbReference type="GO" id="GO:0009986">
    <property type="term" value="C:cell surface"/>
    <property type="evidence" value="ECO:0007669"/>
    <property type="project" value="TreeGrafter"/>
</dbReference>
<dbReference type="PANTHER" id="PTHR10822:SF29">
    <property type="entry name" value="DIVISION ABNORMALLY DELAYED PROTEIN"/>
    <property type="match status" value="1"/>
</dbReference>
<evidence type="ECO:0000256" key="4">
    <source>
        <dbReference type="ARBA" id="ARBA00022622"/>
    </source>
</evidence>
<evidence type="ECO:0000256" key="11">
    <source>
        <dbReference type="RuleBase" id="RU003518"/>
    </source>
</evidence>
<dbReference type="InterPro" id="IPR001863">
    <property type="entry name" value="Glypican"/>
</dbReference>
<evidence type="ECO:0000256" key="5">
    <source>
        <dbReference type="ARBA" id="ARBA00022729"/>
    </source>
</evidence>
<feature type="compositionally biased region" description="Pro residues" evidence="12">
    <location>
        <begin position="485"/>
        <end position="494"/>
    </location>
</feature>
<keyword evidence="6" id="KW-0654">Proteoglycan</keyword>
<evidence type="ECO:0000256" key="13">
    <source>
        <dbReference type="SAM" id="SignalP"/>
    </source>
</evidence>
<dbReference type="GO" id="GO:0016477">
    <property type="term" value="P:cell migration"/>
    <property type="evidence" value="ECO:0007669"/>
    <property type="project" value="TreeGrafter"/>
</dbReference>
<keyword evidence="9" id="KW-0357">Heparan sulfate</keyword>
<keyword evidence="7" id="KW-0472">Membrane</keyword>
<dbReference type="GO" id="GO:0005576">
    <property type="term" value="C:extracellular region"/>
    <property type="evidence" value="ECO:0007669"/>
    <property type="project" value="TreeGrafter"/>
</dbReference>
<sequence>MRLDCPSKANYSNLLLLLFTLIQSEPCSGQSSCAFMTQINYLDTSDMPAEPVLLASPNASLNHCRPGHSSRTCCTQALELDMQRHVTSQLNQEVNQQLGLLQQFFDEYATKFRDHIKSAIQLTHNQLDTLFQRTYGPFYTSNSQVFSEFFTQLTNWVTTTDFQDSGPYAKVLLEQLFSTIYIQEFSLLNPLRKIGEQELKCMRDLESDLHPFGSIPSKMNLMLTRSWNAWKSVLKVLQTLSTELAMLTQTTSLSMECSSALTRMQQCQMCSGEDPLYSKPCFNLCSNVLKGCFAELAEMDGQFNFLLAPLAIQISEAIIESQSASTQPTSSALTTYYYYHENRALKFDVLRRSVIDFVDKLTRLKGFWRSMSTSMCRETGIAASPGQQCWNGTAMSRYSGKYVGHRVHNQRHNPEFPNYKGIKETFTRHKLKFALSAVQLDASYNQQDVDYAEAIEGSASDESKEYEEPELKDVSTKAIVKPESKNPPPVPPTTGHPAPKKRKKYEVADQNILARVQMYGETNLMEYLRRLAYSFVMDQ</sequence>
<feature type="region of interest" description="Disordered" evidence="12">
    <location>
        <begin position="456"/>
        <end position="506"/>
    </location>
</feature>
<evidence type="ECO:0000256" key="8">
    <source>
        <dbReference type="ARBA" id="ARBA00023180"/>
    </source>
</evidence>
<keyword evidence="14" id="KW-1185">Reference proteome</keyword>